<proteinExistence type="predicted"/>
<dbReference type="Proteomes" id="UP000683925">
    <property type="component" value="Unassembled WGS sequence"/>
</dbReference>
<feature type="compositionally biased region" description="Basic and acidic residues" evidence="1">
    <location>
        <begin position="34"/>
        <end position="58"/>
    </location>
</feature>
<dbReference type="AlphaFoldDB" id="A0A8S1WDF3"/>
<protein>
    <submittedName>
        <fullName evidence="2">Uncharacterized protein</fullName>
    </submittedName>
</protein>
<comment type="caution">
    <text evidence="2">The sequence shown here is derived from an EMBL/GenBank/DDBJ whole genome shotgun (WGS) entry which is preliminary data.</text>
</comment>
<evidence type="ECO:0000313" key="3">
    <source>
        <dbReference type="Proteomes" id="UP000683925"/>
    </source>
</evidence>
<dbReference type="OrthoDB" id="309180at2759"/>
<organism evidence="2 3">
    <name type="scientific">Paramecium octaurelia</name>
    <dbReference type="NCBI Taxonomy" id="43137"/>
    <lineage>
        <taxon>Eukaryota</taxon>
        <taxon>Sar</taxon>
        <taxon>Alveolata</taxon>
        <taxon>Ciliophora</taxon>
        <taxon>Intramacronucleata</taxon>
        <taxon>Oligohymenophorea</taxon>
        <taxon>Peniculida</taxon>
        <taxon>Parameciidae</taxon>
        <taxon>Paramecium</taxon>
    </lineage>
</organism>
<sequence length="464" mass="55160">MQEKVNEKEEQENQENKENNVEQENKENQVNNEEQEKQEEKENQENKENKPDKDMNERFKVLQTSIVDKLQISKMTPKKMVDLKAMIESICVSLIKFQDVSFKRKEMEIEDKLQSIENDLIQIIELNKQKRGFMKLFQKDEIPEKIQCICQQISELYYEIDLYFSDSSLITSSAFVREKQYIDVDHINIDTNIIVNHPKFLPIKSKANLMLKKDRYTDAYELDVYKKDLMKKIKDKAQQQLTKTQNEYLEQFDKEKTNQFVFKVSYARETKFLALLLENNPYIITTNPGQNRIYLCKEMTLKFFPNQTLKVLETNLNSEIKENFQGVTQSYDEPLNQNVQIANYGYIKFWFQEIDTEMGKKQQTVNNDKIQQQTTPSKGSTFEFYMKNSSQSLADTIPSIHATLYHDAEGFYILPIKTEFQNYYYLYYDNYIQISAEKYNFGFQIKGKGWIQIITEKTKSNVFE</sequence>
<evidence type="ECO:0000313" key="2">
    <source>
        <dbReference type="EMBL" id="CAD8186827.1"/>
    </source>
</evidence>
<accession>A0A8S1WDF3</accession>
<dbReference type="EMBL" id="CAJJDP010000087">
    <property type="protein sequence ID" value="CAD8186827.1"/>
    <property type="molecule type" value="Genomic_DNA"/>
</dbReference>
<evidence type="ECO:0000256" key="1">
    <source>
        <dbReference type="SAM" id="MobiDB-lite"/>
    </source>
</evidence>
<reference evidence="2" key="1">
    <citation type="submission" date="2021-01" db="EMBL/GenBank/DDBJ databases">
        <authorList>
            <consortium name="Genoscope - CEA"/>
            <person name="William W."/>
        </authorList>
    </citation>
    <scope>NUCLEOTIDE SEQUENCE</scope>
</reference>
<keyword evidence="3" id="KW-1185">Reference proteome</keyword>
<gene>
    <name evidence="2" type="ORF">POCTA_138.1.T0880238</name>
</gene>
<feature type="compositionally biased region" description="Basic and acidic residues" evidence="1">
    <location>
        <begin position="14"/>
        <end position="27"/>
    </location>
</feature>
<feature type="region of interest" description="Disordered" evidence="1">
    <location>
        <begin position="1"/>
        <end position="58"/>
    </location>
</feature>
<name>A0A8S1WDF3_PAROT</name>
<dbReference type="OMA" id="QIANYGY"/>